<dbReference type="RefSeq" id="XP_070869355.1">
    <property type="nucleotide sequence ID" value="XM_071008220.1"/>
</dbReference>
<comment type="caution">
    <text evidence="2">The sequence shown here is derived from an EMBL/GenBank/DDBJ whole genome shotgun (WGS) entry which is preliminary data.</text>
</comment>
<sequence>MPDFHASAADIRVDDGHILRGVLTNVDGEGVEAEFDLNTVIGNNNGSFEWGGADFAYSAEEITFSIEGADSVPVLRALLRNVDGELVGADINLAERIGNINGEFVFE</sequence>
<dbReference type="SMART" id="SM01111">
    <property type="entry name" value="CVNH"/>
    <property type="match status" value="1"/>
</dbReference>
<dbReference type="GeneID" id="98122864"/>
<gene>
    <name evidence="2" type="ORF">VTJ83DRAFT_2</name>
</gene>
<dbReference type="EMBL" id="JAZGUE010000001">
    <property type="protein sequence ID" value="KAL2270631.1"/>
    <property type="molecule type" value="Genomic_DNA"/>
</dbReference>
<dbReference type="SUPFAM" id="SSF51322">
    <property type="entry name" value="Cyanovirin-N"/>
    <property type="match status" value="1"/>
</dbReference>
<dbReference type="PANTHER" id="PTHR42076:SF1">
    <property type="entry name" value="CYANOVIRIN-N DOMAIN-CONTAINING PROTEIN"/>
    <property type="match status" value="1"/>
</dbReference>
<evidence type="ECO:0000313" key="2">
    <source>
        <dbReference type="EMBL" id="KAL2270631.1"/>
    </source>
</evidence>
<feature type="domain" description="Cyanovirin-N" evidence="1">
    <location>
        <begin position="3"/>
        <end position="106"/>
    </location>
</feature>
<dbReference type="Pfam" id="PF08881">
    <property type="entry name" value="CVNH"/>
    <property type="match status" value="1"/>
</dbReference>
<dbReference type="Gene3D" id="2.30.60.10">
    <property type="entry name" value="Cyanovirin-N"/>
    <property type="match status" value="1"/>
</dbReference>
<dbReference type="PANTHER" id="PTHR42076">
    <property type="entry name" value="CYANOVIRIN-N HOMOLOG"/>
    <property type="match status" value="1"/>
</dbReference>
<protein>
    <recommendedName>
        <fullName evidence="1">Cyanovirin-N domain-containing protein</fullName>
    </recommendedName>
</protein>
<proteinExistence type="predicted"/>
<accession>A0ABR4DJR2</accession>
<name>A0ABR4DJR2_9PEZI</name>
<keyword evidence="3" id="KW-1185">Reference proteome</keyword>
<dbReference type="InterPro" id="IPR036673">
    <property type="entry name" value="Cyanovirin-N_sf"/>
</dbReference>
<reference evidence="2 3" key="1">
    <citation type="journal article" date="2024" name="Commun. Biol.">
        <title>Comparative genomic analysis of thermophilic fungi reveals convergent evolutionary adaptations and gene losses.</title>
        <authorList>
            <person name="Steindorff A.S."/>
            <person name="Aguilar-Pontes M.V."/>
            <person name="Robinson A.J."/>
            <person name="Andreopoulos B."/>
            <person name="LaButti K."/>
            <person name="Kuo A."/>
            <person name="Mondo S."/>
            <person name="Riley R."/>
            <person name="Otillar R."/>
            <person name="Haridas S."/>
            <person name="Lipzen A."/>
            <person name="Grimwood J."/>
            <person name="Schmutz J."/>
            <person name="Clum A."/>
            <person name="Reid I.D."/>
            <person name="Moisan M.C."/>
            <person name="Butler G."/>
            <person name="Nguyen T.T.M."/>
            <person name="Dewar K."/>
            <person name="Conant G."/>
            <person name="Drula E."/>
            <person name="Henrissat B."/>
            <person name="Hansel C."/>
            <person name="Singer S."/>
            <person name="Hutchinson M.I."/>
            <person name="de Vries R.P."/>
            <person name="Natvig D.O."/>
            <person name="Powell A.J."/>
            <person name="Tsang A."/>
            <person name="Grigoriev I.V."/>
        </authorList>
    </citation>
    <scope>NUCLEOTIDE SEQUENCE [LARGE SCALE GENOMIC DNA]</scope>
    <source>
        <strain evidence="2 3">ATCC 22073</strain>
    </source>
</reference>
<organism evidence="2 3">
    <name type="scientific">Remersonia thermophila</name>
    <dbReference type="NCBI Taxonomy" id="72144"/>
    <lineage>
        <taxon>Eukaryota</taxon>
        <taxon>Fungi</taxon>
        <taxon>Dikarya</taxon>
        <taxon>Ascomycota</taxon>
        <taxon>Pezizomycotina</taxon>
        <taxon>Sordariomycetes</taxon>
        <taxon>Sordariomycetidae</taxon>
        <taxon>Sordariales</taxon>
        <taxon>Sordariales incertae sedis</taxon>
        <taxon>Remersonia</taxon>
    </lineage>
</organism>
<evidence type="ECO:0000313" key="3">
    <source>
        <dbReference type="Proteomes" id="UP001600064"/>
    </source>
</evidence>
<evidence type="ECO:0000259" key="1">
    <source>
        <dbReference type="SMART" id="SM01111"/>
    </source>
</evidence>
<dbReference type="InterPro" id="IPR011058">
    <property type="entry name" value="Cyanovirin-N"/>
</dbReference>
<dbReference type="Proteomes" id="UP001600064">
    <property type="component" value="Unassembled WGS sequence"/>
</dbReference>